<dbReference type="Pfam" id="PF02518">
    <property type="entry name" value="HATPase_c"/>
    <property type="match status" value="1"/>
</dbReference>
<comment type="caution">
    <text evidence="4">The sequence shown here is derived from an EMBL/GenBank/DDBJ whole genome shotgun (WGS) entry which is preliminary data.</text>
</comment>
<name>A0A2N1J1F5_9BACT</name>
<reference evidence="4 5" key="1">
    <citation type="submission" date="2017-09" db="EMBL/GenBank/DDBJ databases">
        <title>Genomics of the genus Arcobacter.</title>
        <authorList>
            <person name="Perez-Cataluna A."/>
            <person name="Figueras M.J."/>
            <person name="Salas-Masso N."/>
        </authorList>
    </citation>
    <scope>NUCLEOTIDE SEQUENCE [LARGE SCALE GENOMIC DNA]</scope>
    <source>
        <strain evidence="4 5">DSM 18005</strain>
    </source>
</reference>
<dbReference type="PANTHER" id="PTHR43065">
    <property type="entry name" value="SENSOR HISTIDINE KINASE"/>
    <property type="match status" value="1"/>
</dbReference>
<dbReference type="EMBL" id="NXIF01000038">
    <property type="protein sequence ID" value="PKI80334.1"/>
    <property type="molecule type" value="Genomic_DNA"/>
</dbReference>
<dbReference type="Gene3D" id="3.30.565.10">
    <property type="entry name" value="Histidine kinase-like ATPase, C-terminal domain"/>
    <property type="match status" value="1"/>
</dbReference>
<feature type="domain" description="Histidine kinase" evidence="3">
    <location>
        <begin position="1"/>
        <end position="92"/>
    </location>
</feature>
<dbReference type="SUPFAM" id="SSF55874">
    <property type="entry name" value="ATPase domain of HSP90 chaperone/DNA topoisomerase II/histidine kinase"/>
    <property type="match status" value="1"/>
</dbReference>
<comment type="catalytic activity">
    <reaction evidence="1">
        <text>ATP + protein L-histidine = ADP + protein N-phospho-L-histidine.</text>
        <dbReference type="EC" id="2.7.13.3"/>
    </reaction>
</comment>
<dbReference type="SMART" id="SM00387">
    <property type="entry name" value="HATPase_c"/>
    <property type="match status" value="1"/>
</dbReference>
<evidence type="ECO:0000313" key="5">
    <source>
        <dbReference type="Proteomes" id="UP000233248"/>
    </source>
</evidence>
<proteinExistence type="predicted"/>
<dbReference type="PRINTS" id="PR00344">
    <property type="entry name" value="BCTRLSENSOR"/>
</dbReference>
<evidence type="ECO:0000313" key="4">
    <source>
        <dbReference type="EMBL" id="PKI80334.1"/>
    </source>
</evidence>
<dbReference type="GO" id="GO:0004673">
    <property type="term" value="F:protein histidine kinase activity"/>
    <property type="evidence" value="ECO:0007669"/>
    <property type="project" value="UniProtKB-EC"/>
</dbReference>
<gene>
    <name evidence="4" type="ORF">CP960_10290</name>
</gene>
<protein>
    <recommendedName>
        <fullName evidence="2">histidine kinase</fullName>
        <ecNumber evidence="2">2.7.13.3</ecNumber>
    </recommendedName>
</protein>
<dbReference type="EC" id="2.7.13.3" evidence="2"/>
<dbReference type="InterPro" id="IPR036890">
    <property type="entry name" value="HATPase_C_sf"/>
</dbReference>
<dbReference type="AlphaFoldDB" id="A0A2N1J1F5"/>
<keyword evidence="5" id="KW-1185">Reference proteome</keyword>
<dbReference type="InterPro" id="IPR005467">
    <property type="entry name" value="His_kinase_dom"/>
</dbReference>
<evidence type="ECO:0000256" key="1">
    <source>
        <dbReference type="ARBA" id="ARBA00000085"/>
    </source>
</evidence>
<dbReference type="InterPro" id="IPR004358">
    <property type="entry name" value="Sig_transdc_His_kin-like_C"/>
</dbReference>
<organism evidence="4 5">
    <name type="scientific">Malaciobacter halophilus</name>
    <dbReference type="NCBI Taxonomy" id="197482"/>
    <lineage>
        <taxon>Bacteria</taxon>
        <taxon>Pseudomonadati</taxon>
        <taxon>Campylobacterota</taxon>
        <taxon>Epsilonproteobacteria</taxon>
        <taxon>Campylobacterales</taxon>
        <taxon>Arcobacteraceae</taxon>
        <taxon>Malaciobacter</taxon>
    </lineage>
</organism>
<dbReference type="PROSITE" id="PS50109">
    <property type="entry name" value="HIS_KIN"/>
    <property type="match status" value="1"/>
</dbReference>
<sequence length="93" mass="10432">MEKKIEEAKVKIRVYKQKENAIVQIEDNAKGISEKIKDKIFEPYFTTKEEGKGTGIGLYMTKTIIENNMGGKISMKNCNDGACFIISVPISNV</sequence>
<dbReference type="Proteomes" id="UP000233248">
    <property type="component" value="Unassembled WGS sequence"/>
</dbReference>
<accession>A0A2N1J1F5</accession>
<evidence type="ECO:0000256" key="2">
    <source>
        <dbReference type="ARBA" id="ARBA00012438"/>
    </source>
</evidence>
<evidence type="ECO:0000259" key="3">
    <source>
        <dbReference type="PROSITE" id="PS50109"/>
    </source>
</evidence>
<dbReference type="InterPro" id="IPR003594">
    <property type="entry name" value="HATPase_dom"/>
</dbReference>